<keyword evidence="2" id="KW-1185">Reference proteome</keyword>
<name>A0ABV1WEP3_9ACTN</name>
<sequence>MINMAVRGDSGNVVARAKAGVKWTAGFADLDPAEFPMLWALTPYGDAIFNQRQVPLLLSELDRLPADLGGDWVGQARELCQVVERGLHLYLWFIGD</sequence>
<reference evidence="1 2" key="1">
    <citation type="submission" date="2024-06" db="EMBL/GenBank/DDBJ databases">
        <title>The Natural Products Discovery Center: Release of the First 8490 Sequenced Strains for Exploring Actinobacteria Biosynthetic Diversity.</title>
        <authorList>
            <person name="Kalkreuter E."/>
            <person name="Kautsar S.A."/>
            <person name="Yang D."/>
            <person name="Bader C.D."/>
            <person name="Teijaro C.N."/>
            <person name="Fluegel L."/>
            <person name="Davis C.M."/>
            <person name="Simpson J.R."/>
            <person name="Lauterbach L."/>
            <person name="Steele A.D."/>
            <person name="Gui C."/>
            <person name="Meng S."/>
            <person name="Li G."/>
            <person name="Viehrig K."/>
            <person name="Ye F."/>
            <person name="Su P."/>
            <person name="Kiefer A.F."/>
            <person name="Nichols A."/>
            <person name="Cepeda A.J."/>
            <person name="Yan W."/>
            <person name="Fan B."/>
            <person name="Jiang Y."/>
            <person name="Adhikari A."/>
            <person name="Zheng C.-J."/>
            <person name="Schuster L."/>
            <person name="Cowan T.M."/>
            <person name="Smanski M.J."/>
            <person name="Chevrette M.G."/>
            <person name="De Carvalho L.P.S."/>
            <person name="Shen B."/>
        </authorList>
    </citation>
    <scope>NUCLEOTIDE SEQUENCE [LARGE SCALE GENOMIC DNA]</scope>
    <source>
        <strain evidence="1 2">NPDC000634</strain>
    </source>
</reference>
<protein>
    <submittedName>
        <fullName evidence="1">Uncharacterized protein</fullName>
    </submittedName>
</protein>
<evidence type="ECO:0000313" key="2">
    <source>
        <dbReference type="Proteomes" id="UP001458415"/>
    </source>
</evidence>
<gene>
    <name evidence="1" type="ORF">ABT317_38390</name>
</gene>
<proteinExistence type="predicted"/>
<accession>A0ABV1WEP3</accession>
<dbReference type="EMBL" id="JBEPCU010001110">
    <property type="protein sequence ID" value="MER6982678.1"/>
    <property type="molecule type" value="Genomic_DNA"/>
</dbReference>
<dbReference type="Proteomes" id="UP001458415">
    <property type="component" value="Unassembled WGS sequence"/>
</dbReference>
<comment type="caution">
    <text evidence="1">The sequence shown here is derived from an EMBL/GenBank/DDBJ whole genome shotgun (WGS) entry which is preliminary data.</text>
</comment>
<dbReference type="RefSeq" id="WP_086729539.1">
    <property type="nucleotide sequence ID" value="NZ_MUBM01000322.1"/>
</dbReference>
<evidence type="ECO:0000313" key="1">
    <source>
        <dbReference type="EMBL" id="MER6982678.1"/>
    </source>
</evidence>
<organism evidence="1 2">
    <name type="scientific">Streptomyces carpinensis</name>
    <dbReference type="NCBI Taxonomy" id="66369"/>
    <lineage>
        <taxon>Bacteria</taxon>
        <taxon>Bacillati</taxon>
        <taxon>Actinomycetota</taxon>
        <taxon>Actinomycetes</taxon>
        <taxon>Kitasatosporales</taxon>
        <taxon>Streptomycetaceae</taxon>
        <taxon>Streptomyces</taxon>
    </lineage>
</organism>